<feature type="domain" description="Sulfatase-modifying factor enzyme-like" evidence="1">
    <location>
        <begin position="1"/>
        <end position="66"/>
    </location>
</feature>
<dbReference type="InterPro" id="IPR005532">
    <property type="entry name" value="SUMF_dom"/>
</dbReference>
<organism evidence="2 3">
    <name type="scientific">Caballeronia temeraria</name>
    <dbReference type="NCBI Taxonomy" id="1777137"/>
    <lineage>
        <taxon>Bacteria</taxon>
        <taxon>Pseudomonadati</taxon>
        <taxon>Pseudomonadota</taxon>
        <taxon>Betaproteobacteria</taxon>
        <taxon>Burkholderiales</taxon>
        <taxon>Burkholderiaceae</taxon>
        <taxon>Caballeronia</taxon>
    </lineage>
</organism>
<dbReference type="Pfam" id="PF03781">
    <property type="entry name" value="FGE-sulfatase"/>
    <property type="match status" value="1"/>
</dbReference>
<evidence type="ECO:0000313" key="3">
    <source>
        <dbReference type="Proteomes" id="UP000054624"/>
    </source>
</evidence>
<dbReference type="Gene3D" id="3.90.1580.10">
    <property type="entry name" value="paralog of FGE (formylglycine-generating enzyme)"/>
    <property type="match status" value="1"/>
</dbReference>
<accession>A0A158AEF6</accession>
<dbReference type="InterPro" id="IPR016187">
    <property type="entry name" value="CTDL_fold"/>
</dbReference>
<sequence length="74" mass="7634">MVTLADALAYAHRLDHDLPTQAEWEYAGKAGREGAEVDAALRDGGGKPSANYWQGVSPVLDAAEDGLAGLAPVG</sequence>
<dbReference type="Proteomes" id="UP000054624">
    <property type="component" value="Unassembled WGS sequence"/>
</dbReference>
<name>A0A158AEF6_9BURK</name>
<evidence type="ECO:0000259" key="1">
    <source>
        <dbReference type="Pfam" id="PF03781"/>
    </source>
</evidence>
<gene>
    <name evidence="2" type="ORF">AWB76_02257</name>
</gene>
<keyword evidence="3" id="KW-1185">Reference proteome</keyword>
<dbReference type="EMBL" id="FCOI02000006">
    <property type="protein sequence ID" value="SAK56252.1"/>
    <property type="molecule type" value="Genomic_DNA"/>
</dbReference>
<protein>
    <submittedName>
        <fullName evidence="2">Formylglycine-generating sulfatase enzyme</fullName>
    </submittedName>
</protein>
<dbReference type="STRING" id="1777137.AWB76_02257"/>
<reference evidence="3" key="1">
    <citation type="submission" date="2016-01" db="EMBL/GenBank/DDBJ databases">
        <authorList>
            <person name="Peeters Charlotte."/>
        </authorList>
    </citation>
    <scope>NUCLEOTIDE SEQUENCE [LARGE SCALE GENOMIC DNA]</scope>
</reference>
<dbReference type="InterPro" id="IPR042095">
    <property type="entry name" value="SUMF_sf"/>
</dbReference>
<evidence type="ECO:0000313" key="2">
    <source>
        <dbReference type="EMBL" id="SAK56252.1"/>
    </source>
</evidence>
<dbReference type="AlphaFoldDB" id="A0A158AEF6"/>
<dbReference type="SUPFAM" id="SSF56436">
    <property type="entry name" value="C-type lectin-like"/>
    <property type="match status" value="1"/>
</dbReference>
<proteinExistence type="predicted"/>